<feature type="region of interest" description="Disordered" evidence="1">
    <location>
        <begin position="42"/>
        <end position="93"/>
    </location>
</feature>
<protein>
    <submittedName>
        <fullName evidence="3">Uncharacterized protein</fullName>
    </submittedName>
</protein>
<keyword evidence="4" id="KW-1185">Reference proteome</keyword>
<proteinExistence type="predicted"/>
<feature type="compositionally biased region" description="Polar residues" evidence="1">
    <location>
        <begin position="67"/>
        <end position="93"/>
    </location>
</feature>
<gene>
    <name evidence="3" type="ORF">WOLCODRAFT_156001</name>
</gene>
<evidence type="ECO:0000313" key="4">
    <source>
        <dbReference type="Proteomes" id="UP000218811"/>
    </source>
</evidence>
<feature type="compositionally biased region" description="Basic and acidic residues" evidence="1">
    <location>
        <begin position="52"/>
        <end position="66"/>
    </location>
</feature>
<sequence>MARYWLRIGPLHALSQVLGWCSLIVAAGVSYHYARENINQRRKAQELAGARPPEKLDWRERIEQQEKQSAQTSTGGSTPVANASSQSSLRGGR</sequence>
<dbReference type="OMA" id="SYHYARE"/>
<reference evidence="3 4" key="1">
    <citation type="journal article" date="2012" name="Science">
        <title>The Paleozoic origin of enzymatic lignin decomposition reconstructed from 31 fungal genomes.</title>
        <authorList>
            <person name="Floudas D."/>
            <person name="Binder M."/>
            <person name="Riley R."/>
            <person name="Barry K."/>
            <person name="Blanchette R.A."/>
            <person name="Henrissat B."/>
            <person name="Martinez A.T."/>
            <person name="Otillar R."/>
            <person name="Spatafora J.W."/>
            <person name="Yadav J.S."/>
            <person name="Aerts A."/>
            <person name="Benoit I."/>
            <person name="Boyd A."/>
            <person name="Carlson A."/>
            <person name="Copeland A."/>
            <person name="Coutinho P.M."/>
            <person name="de Vries R.P."/>
            <person name="Ferreira P."/>
            <person name="Findley K."/>
            <person name="Foster B."/>
            <person name="Gaskell J."/>
            <person name="Glotzer D."/>
            <person name="Gorecki P."/>
            <person name="Heitman J."/>
            <person name="Hesse C."/>
            <person name="Hori C."/>
            <person name="Igarashi K."/>
            <person name="Jurgens J.A."/>
            <person name="Kallen N."/>
            <person name="Kersten P."/>
            <person name="Kohler A."/>
            <person name="Kuees U."/>
            <person name="Kumar T.K.A."/>
            <person name="Kuo A."/>
            <person name="LaButti K."/>
            <person name="Larrondo L.F."/>
            <person name="Lindquist E."/>
            <person name="Ling A."/>
            <person name="Lombard V."/>
            <person name="Lucas S."/>
            <person name="Lundell T."/>
            <person name="Martin R."/>
            <person name="McLaughlin D.J."/>
            <person name="Morgenstern I."/>
            <person name="Morin E."/>
            <person name="Murat C."/>
            <person name="Nagy L.G."/>
            <person name="Nolan M."/>
            <person name="Ohm R.A."/>
            <person name="Patyshakuliyeva A."/>
            <person name="Rokas A."/>
            <person name="Ruiz-Duenas F.J."/>
            <person name="Sabat G."/>
            <person name="Salamov A."/>
            <person name="Samejima M."/>
            <person name="Schmutz J."/>
            <person name="Slot J.C."/>
            <person name="St John F."/>
            <person name="Stenlid J."/>
            <person name="Sun H."/>
            <person name="Sun S."/>
            <person name="Syed K."/>
            <person name="Tsang A."/>
            <person name="Wiebenga A."/>
            <person name="Young D."/>
            <person name="Pisabarro A."/>
            <person name="Eastwood D.C."/>
            <person name="Martin F."/>
            <person name="Cullen D."/>
            <person name="Grigoriev I.V."/>
            <person name="Hibbett D.S."/>
        </authorList>
    </citation>
    <scope>NUCLEOTIDE SEQUENCE [LARGE SCALE GENOMIC DNA]</scope>
    <source>
        <strain evidence="3 4">MD-104</strain>
    </source>
</reference>
<dbReference type="Proteomes" id="UP000218811">
    <property type="component" value="Unassembled WGS sequence"/>
</dbReference>
<name>A0A2H3J0T1_WOLCO</name>
<evidence type="ECO:0000313" key="3">
    <source>
        <dbReference type="EMBL" id="PCH35305.1"/>
    </source>
</evidence>
<keyword evidence="2" id="KW-0812">Transmembrane</keyword>
<feature type="transmembrane region" description="Helical" evidence="2">
    <location>
        <begin position="13"/>
        <end position="34"/>
    </location>
</feature>
<evidence type="ECO:0000256" key="2">
    <source>
        <dbReference type="SAM" id="Phobius"/>
    </source>
</evidence>
<keyword evidence="2" id="KW-0472">Membrane</keyword>
<dbReference type="EMBL" id="KB467843">
    <property type="protein sequence ID" value="PCH35305.1"/>
    <property type="molecule type" value="Genomic_DNA"/>
</dbReference>
<evidence type="ECO:0000256" key="1">
    <source>
        <dbReference type="SAM" id="MobiDB-lite"/>
    </source>
</evidence>
<organism evidence="3 4">
    <name type="scientific">Wolfiporia cocos (strain MD-104)</name>
    <name type="common">Brown rot fungus</name>
    <dbReference type="NCBI Taxonomy" id="742152"/>
    <lineage>
        <taxon>Eukaryota</taxon>
        <taxon>Fungi</taxon>
        <taxon>Dikarya</taxon>
        <taxon>Basidiomycota</taxon>
        <taxon>Agaricomycotina</taxon>
        <taxon>Agaricomycetes</taxon>
        <taxon>Polyporales</taxon>
        <taxon>Phaeolaceae</taxon>
        <taxon>Wolfiporia</taxon>
    </lineage>
</organism>
<accession>A0A2H3J0T1</accession>
<dbReference type="OrthoDB" id="2559326at2759"/>
<keyword evidence="2" id="KW-1133">Transmembrane helix</keyword>
<dbReference type="AlphaFoldDB" id="A0A2H3J0T1"/>